<name>A0ABU8I6Z2_9SPHI</name>
<reference evidence="2 3" key="1">
    <citation type="submission" date="2024-01" db="EMBL/GenBank/DDBJ databases">
        <title>Sphingobacterium tenebrionis sp. nov., a novel endophyte isolated from tenebrio molitor intestines.</title>
        <authorList>
            <person name="Zhang C."/>
        </authorList>
    </citation>
    <scope>NUCLEOTIDE SEQUENCE [LARGE SCALE GENOMIC DNA]</scope>
    <source>
        <strain evidence="2 3">PU5-4</strain>
    </source>
</reference>
<keyword evidence="2" id="KW-0808">Transferase</keyword>
<sequence>MVNNSTISVVMITYGHERFIKEAINSVLSQNYDGIIELIISNDCSPDNTEEIIFSIIDNHDKNSNIKINYLRPSKNLGIKGNFLWALSHVKTPYVSFCEGDDYWTDTEKLKKQIEVFEKKSYLDLCATNTGFYFQNADSWNRKVIGSKNFPIHLDFKQFIWDRGYMAPCSWMIKTKSLNEILKEFIPALDISYYIYANFLVKSSVHFINEETCVYRILEESASRSKNIFNLITREMDLYETECYLLDKNRSIGIDLYDFSELKRRHIYVLCELILQIKDNLEFDRVIHQIKSNKPDILIEVHRELKRRTKLKFKIREILKKIKRRLKSFIIKEKPIETDL</sequence>
<organism evidence="2 3">
    <name type="scientific">Sphingobacterium tenebrionis</name>
    <dbReference type="NCBI Taxonomy" id="3111775"/>
    <lineage>
        <taxon>Bacteria</taxon>
        <taxon>Pseudomonadati</taxon>
        <taxon>Bacteroidota</taxon>
        <taxon>Sphingobacteriia</taxon>
        <taxon>Sphingobacteriales</taxon>
        <taxon>Sphingobacteriaceae</taxon>
        <taxon>Sphingobacterium</taxon>
    </lineage>
</organism>
<feature type="domain" description="Glycosyltransferase 2-like" evidence="1">
    <location>
        <begin position="8"/>
        <end position="181"/>
    </location>
</feature>
<protein>
    <submittedName>
        <fullName evidence="2">Glycosyltransferase</fullName>
        <ecNumber evidence="2">2.4.-.-</ecNumber>
    </submittedName>
</protein>
<dbReference type="GO" id="GO:0016757">
    <property type="term" value="F:glycosyltransferase activity"/>
    <property type="evidence" value="ECO:0007669"/>
    <property type="project" value="UniProtKB-KW"/>
</dbReference>
<dbReference type="PANTHER" id="PTHR22916:SF3">
    <property type="entry name" value="UDP-GLCNAC:BETAGAL BETA-1,3-N-ACETYLGLUCOSAMINYLTRANSFERASE-LIKE PROTEIN 1"/>
    <property type="match status" value="1"/>
</dbReference>
<dbReference type="Gene3D" id="3.90.550.10">
    <property type="entry name" value="Spore Coat Polysaccharide Biosynthesis Protein SpsA, Chain A"/>
    <property type="match status" value="1"/>
</dbReference>
<gene>
    <name evidence="2" type="ORF">VJ786_09875</name>
</gene>
<comment type="caution">
    <text evidence="2">The sequence shown here is derived from an EMBL/GenBank/DDBJ whole genome shotgun (WGS) entry which is preliminary data.</text>
</comment>
<dbReference type="PANTHER" id="PTHR22916">
    <property type="entry name" value="GLYCOSYLTRANSFERASE"/>
    <property type="match status" value="1"/>
</dbReference>
<dbReference type="EMBL" id="JAYLLN010000021">
    <property type="protein sequence ID" value="MEI5985211.1"/>
    <property type="molecule type" value="Genomic_DNA"/>
</dbReference>
<dbReference type="Proteomes" id="UP001363035">
    <property type="component" value="Unassembled WGS sequence"/>
</dbReference>
<dbReference type="EC" id="2.4.-.-" evidence="2"/>
<proteinExistence type="predicted"/>
<accession>A0ABU8I6Z2</accession>
<dbReference type="InterPro" id="IPR029044">
    <property type="entry name" value="Nucleotide-diphossugar_trans"/>
</dbReference>
<dbReference type="InterPro" id="IPR001173">
    <property type="entry name" value="Glyco_trans_2-like"/>
</dbReference>
<dbReference type="SUPFAM" id="SSF53448">
    <property type="entry name" value="Nucleotide-diphospho-sugar transferases"/>
    <property type="match status" value="1"/>
</dbReference>
<dbReference type="Pfam" id="PF00535">
    <property type="entry name" value="Glycos_transf_2"/>
    <property type="match status" value="1"/>
</dbReference>
<keyword evidence="2" id="KW-0328">Glycosyltransferase</keyword>
<evidence type="ECO:0000313" key="2">
    <source>
        <dbReference type="EMBL" id="MEI5985211.1"/>
    </source>
</evidence>
<keyword evidence="3" id="KW-1185">Reference proteome</keyword>
<evidence type="ECO:0000259" key="1">
    <source>
        <dbReference type="Pfam" id="PF00535"/>
    </source>
</evidence>
<dbReference type="RefSeq" id="WP_134776370.1">
    <property type="nucleotide sequence ID" value="NZ_JAYLLN010000021.1"/>
</dbReference>
<evidence type="ECO:0000313" key="3">
    <source>
        <dbReference type="Proteomes" id="UP001363035"/>
    </source>
</evidence>